<dbReference type="Pfam" id="PF05672">
    <property type="entry name" value="MAP7"/>
    <property type="match status" value="1"/>
</dbReference>
<dbReference type="PANTHER" id="PTHR15073">
    <property type="entry name" value="MICROTUBULE-ASSOCIATED PROTEIN"/>
    <property type="match status" value="1"/>
</dbReference>
<keyword evidence="4 6" id="KW-0175">Coiled coil</keyword>
<dbReference type="RefSeq" id="XP_041420456.1">
    <property type="nucleotide sequence ID" value="XM_041564522.1"/>
</dbReference>
<dbReference type="GO" id="GO:0000226">
    <property type="term" value="P:microtubule cytoskeleton organization"/>
    <property type="evidence" value="ECO:0007669"/>
    <property type="project" value="InterPro"/>
</dbReference>
<evidence type="ECO:0000256" key="6">
    <source>
        <dbReference type="SAM" id="Coils"/>
    </source>
</evidence>
<feature type="compositionally biased region" description="Polar residues" evidence="7">
    <location>
        <begin position="253"/>
        <end position="266"/>
    </location>
</feature>
<keyword evidence="3" id="KW-0963">Cytoplasm</keyword>
<feature type="compositionally biased region" description="Basic and acidic residues" evidence="7">
    <location>
        <begin position="371"/>
        <end position="386"/>
    </location>
</feature>
<protein>
    <submittedName>
        <fullName evidence="9">Ensconsin isoform X7</fullName>
    </submittedName>
</protein>
<keyword evidence="8" id="KW-1185">Reference proteome</keyword>
<evidence type="ECO:0000256" key="1">
    <source>
        <dbReference type="ARBA" id="ARBA00004245"/>
    </source>
</evidence>
<dbReference type="CTD" id="108717886"/>
<feature type="region of interest" description="Disordered" evidence="7">
    <location>
        <begin position="245"/>
        <end position="269"/>
    </location>
</feature>
<evidence type="ECO:0000256" key="5">
    <source>
        <dbReference type="ARBA" id="ARBA00023212"/>
    </source>
</evidence>
<feature type="compositionally biased region" description="Basic and acidic residues" evidence="7">
    <location>
        <begin position="449"/>
        <end position="486"/>
    </location>
</feature>
<proteinExistence type="inferred from homology"/>
<accession>A0A8J1KT22</accession>
<feature type="compositionally biased region" description="Basic and acidic residues" evidence="7">
    <location>
        <begin position="393"/>
        <end position="410"/>
    </location>
</feature>
<dbReference type="PANTHER" id="PTHR15073:SF4">
    <property type="entry name" value="ENSCONSIN"/>
    <property type="match status" value="1"/>
</dbReference>
<dbReference type="Proteomes" id="UP000186698">
    <property type="component" value="Chromosome 5S"/>
</dbReference>
<evidence type="ECO:0000313" key="9">
    <source>
        <dbReference type="RefSeq" id="XP_041420456.1"/>
    </source>
</evidence>
<comment type="subcellular location">
    <subcellularLocation>
        <location evidence="1">Cytoplasm</location>
        <location evidence="1">Cytoskeleton</location>
    </subcellularLocation>
</comment>
<feature type="coiled-coil region" evidence="6">
    <location>
        <begin position="103"/>
        <end position="193"/>
    </location>
</feature>
<evidence type="ECO:0000256" key="2">
    <source>
        <dbReference type="ARBA" id="ARBA00007525"/>
    </source>
</evidence>
<feature type="region of interest" description="Disordered" evidence="7">
    <location>
        <begin position="352"/>
        <end position="486"/>
    </location>
</feature>
<reference evidence="9" key="1">
    <citation type="submission" date="2025-08" db="UniProtKB">
        <authorList>
            <consortium name="RefSeq"/>
        </authorList>
    </citation>
    <scope>IDENTIFICATION</scope>
    <source>
        <strain evidence="9">J_2021</strain>
        <tissue evidence="9">Erythrocytes</tissue>
    </source>
</reference>
<evidence type="ECO:0000256" key="4">
    <source>
        <dbReference type="ARBA" id="ARBA00023054"/>
    </source>
</evidence>
<dbReference type="InterPro" id="IPR051483">
    <property type="entry name" value="MAP7_domain-containing"/>
</dbReference>
<evidence type="ECO:0000256" key="7">
    <source>
        <dbReference type="SAM" id="MobiDB-lite"/>
    </source>
</evidence>
<evidence type="ECO:0000313" key="8">
    <source>
        <dbReference type="Proteomes" id="UP000186698"/>
    </source>
</evidence>
<dbReference type="AlphaFoldDB" id="A0A8J1KT22"/>
<organism evidence="8 9">
    <name type="scientific">Xenopus laevis</name>
    <name type="common">African clawed frog</name>
    <dbReference type="NCBI Taxonomy" id="8355"/>
    <lineage>
        <taxon>Eukaryota</taxon>
        <taxon>Metazoa</taxon>
        <taxon>Chordata</taxon>
        <taxon>Craniata</taxon>
        <taxon>Vertebrata</taxon>
        <taxon>Euteleostomi</taxon>
        <taxon>Amphibia</taxon>
        <taxon>Batrachia</taxon>
        <taxon>Anura</taxon>
        <taxon>Pipoidea</taxon>
        <taxon>Pipidae</taxon>
        <taxon>Xenopodinae</taxon>
        <taxon>Xenopus</taxon>
        <taxon>Xenopus</taxon>
    </lineage>
</organism>
<gene>
    <name evidence="9" type="primary">map7.S</name>
</gene>
<feature type="region of interest" description="Disordered" evidence="7">
    <location>
        <begin position="560"/>
        <end position="592"/>
    </location>
</feature>
<dbReference type="GeneID" id="108717886"/>
<name>A0A8J1KT22_XENLA</name>
<comment type="similarity">
    <text evidence="2">Belongs to the MAP7 family.</text>
</comment>
<evidence type="ECO:0000256" key="3">
    <source>
        <dbReference type="ARBA" id="ARBA00022490"/>
    </source>
</evidence>
<sequence length="711" mass="81869">MLNLLKPMGKNRAARNMPGAIRQERFKTGARSTPPVLFTINEEEDLQRDGCRMKVKGHVNSSSKVHEKKVVLNCPLYAMQKQPGKDHTVFKSEPHLIMKVDERQRLARERREKREKLIAARESLWLEKEIRARQHYEKHLEERKKKLEEQRMKEERRKAAVDEKRKLKLEEEKERHEAVIKRTTERNQKLKEKNSRWSWVGTLQSSTDANSSDPDRRSVSTMNLSKHFDPVINKRLSTSSATLLHSPDKASCSPLSLQPNKSPNVKSSERPKLFITTPETTTRRKTTHFAGTNSVEKKEKEIGIHRENAATFNLKTANVAVVPKKKLTAHFPVGAPLKSSASSFSVFKSANSNKSSITHQRPLSPGNVRPLKREEAKKKDEGKETESTAEQIKANKLDTVEQENNSEREAGSPISAESLQDSALLPATPTLQPSPIFVRPFAGTNNPEEATRILAEKRRLARVQREREEEERRKKEELERKEKEEFALRKAEEMAQLEEDSLKLEAERKRKEEEEELQVREKLLCQLAEEKVQKEREEFEQLQKQKEEAERIRIEREKHFQKEEQERSERKKRLEEIMRRTRKSEGGDKQSNVERNVEIPKPSENAAINPVPLQEHECEHLQNSTKNSVNGKSLVTSERIIILPADSTEKQPNENGLNTQNNNFEEVINLPDSIKPVKCNSLGSGENNIQQNPLKPILAFEEEGTLVSAEM</sequence>
<dbReference type="InterPro" id="IPR008604">
    <property type="entry name" value="MAP7_fam"/>
</dbReference>
<dbReference type="GO" id="GO:0015630">
    <property type="term" value="C:microtubule cytoskeleton"/>
    <property type="evidence" value="ECO:0007669"/>
    <property type="project" value="InterPro"/>
</dbReference>
<keyword evidence="5" id="KW-0206">Cytoskeleton</keyword>